<feature type="binding site" evidence="12">
    <location>
        <position position="60"/>
    </location>
    <ligand>
        <name>CoA</name>
        <dbReference type="ChEBI" id="CHEBI:57287"/>
    </ligand>
</feature>
<evidence type="ECO:0000313" key="16">
    <source>
        <dbReference type="EMBL" id="QTN36025.1"/>
    </source>
</evidence>
<evidence type="ECO:0000256" key="8">
    <source>
        <dbReference type="ARBA" id="ARBA00029894"/>
    </source>
</evidence>
<dbReference type="KEGG" id="cact:HZ995_00390"/>
<dbReference type="InterPro" id="IPR041354">
    <property type="entry name" value="4PPT_N"/>
</dbReference>
<dbReference type="GO" id="GO:0009239">
    <property type="term" value="P:enterobactin biosynthetic process"/>
    <property type="evidence" value="ECO:0007669"/>
    <property type="project" value="UniProtKB-KW"/>
</dbReference>
<protein>
    <recommendedName>
        <fullName evidence="5">Enterobactin synthase component D</fullName>
    </recommendedName>
    <alternativeName>
        <fullName evidence="8">4'-phosphopantetheinyl transferase EntD</fullName>
    </alternativeName>
    <alternativeName>
        <fullName evidence="9">Enterochelin synthase D</fullName>
    </alternativeName>
</protein>
<accession>A0A975I7L3</accession>
<keyword evidence="6 16" id="KW-0808">Transferase</keyword>
<dbReference type="InterPro" id="IPR037143">
    <property type="entry name" value="4-PPantetheinyl_Trfase_dom_sf"/>
</dbReference>
<feature type="binding site" evidence="12">
    <location>
        <position position="166"/>
    </location>
    <ligand>
        <name>CoA</name>
        <dbReference type="ChEBI" id="CHEBI:57287"/>
    </ligand>
</feature>
<reference evidence="16" key="1">
    <citation type="submission" date="2020-07" db="EMBL/GenBank/DDBJ databases">
        <title>Genome sequences of bacteria associated with the marine, planktonic diatom Thalassiosira profunda strain ECT2AJA-044.</title>
        <authorList>
            <person name="Gargas C.B."/>
            <person name="Roberts W.R."/>
            <person name="Alverson A.J."/>
        </authorList>
    </citation>
    <scope>NUCLEOTIDE SEQUENCE</scope>
    <source>
        <strain evidence="16">ECT2AJA-044</strain>
    </source>
</reference>
<dbReference type="InterPro" id="IPR003542">
    <property type="entry name" value="Enbac_synth_compD-like"/>
</dbReference>
<feature type="binding site" evidence="12">
    <location>
        <position position="162"/>
    </location>
    <ligand>
        <name>CoA</name>
        <dbReference type="ChEBI" id="CHEBI:57287"/>
    </ligand>
</feature>
<comment type="cofactor">
    <cofactor evidence="13">
        <name>Mg(2+)</name>
        <dbReference type="ChEBI" id="CHEBI:18420"/>
    </cofactor>
</comment>
<comment type="pathway">
    <text evidence="2">Siderophore biosynthesis; enterobactin biosynthesis.</text>
</comment>
<feature type="binding site" evidence="13">
    <location>
        <position position="119"/>
    </location>
    <ligand>
        <name>Mg(2+)</name>
        <dbReference type="ChEBI" id="CHEBI:18420"/>
    </ligand>
</feature>
<evidence type="ECO:0000256" key="10">
    <source>
        <dbReference type="ARBA" id="ARBA00049176"/>
    </source>
</evidence>
<dbReference type="RefSeq" id="WP_209356729.1">
    <property type="nucleotide sequence ID" value="NZ_CP060010.1"/>
</dbReference>
<evidence type="ECO:0000256" key="4">
    <source>
        <dbReference type="ARBA" id="ARBA00011503"/>
    </source>
</evidence>
<evidence type="ECO:0000313" key="17">
    <source>
        <dbReference type="Proteomes" id="UP000665026"/>
    </source>
</evidence>
<evidence type="ECO:0000256" key="1">
    <source>
        <dbReference type="ARBA" id="ARBA00003937"/>
    </source>
</evidence>
<dbReference type="Gene3D" id="3.90.470.20">
    <property type="entry name" value="4'-phosphopantetheinyl transferase domain"/>
    <property type="match status" value="1"/>
</dbReference>
<feature type="domain" description="4'-phosphopantetheinyl transferase N-terminal" evidence="15">
    <location>
        <begin position="41"/>
        <end position="107"/>
    </location>
</feature>
<evidence type="ECO:0000256" key="9">
    <source>
        <dbReference type="ARBA" id="ARBA00031996"/>
    </source>
</evidence>
<dbReference type="GO" id="GO:0008897">
    <property type="term" value="F:holo-[acyl-carrier-protein] synthase activity"/>
    <property type="evidence" value="ECO:0007669"/>
    <property type="project" value="InterPro"/>
</dbReference>
<feature type="domain" description="4'-phosphopantetheinyl transferase" evidence="14">
    <location>
        <begin position="115"/>
        <end position="203"/>
    </location>
</feature>
<dbReference type="GO" id="GO:0005886">
    <property type="term" value="C:plasma membrane"/>
    <property type="evidence" value="ECO:0007669"/>
    <property type="project" value="TreeGrafter"/>
</dbReference>
<evidence type="ECO:0000256" key="7">
    <source>
        <dbReference type="ARBA" id="ARBA00023191"/>
    </source>
</evidence>
<keyword evidence="13" id="KW-0479">Metal-binding</keyword>
<comment type="similarity">
    <text evidence="3">Belongs to the P-Pant transferase superfamily. EntD family.</text>
</comment>
<comment type="function">
    <text evidence="1">Involved in the biosynthesis of the siderophore enterobactin (enterochelin), which is a macrocyclic trimeric lactone of N-(2,3-dihydroxybenzoyl)-serine. The serine trilactone serves as a scaffolding for the three catechol functionalities that provide hexadentate coordination for the tightly ligated iron(2+) atoms. Plays an essential role in the assembly of the enterobactin by catalyzing the transfer of the 4'-phosphopantetheine (Ppant) moiety from coenzyme A to the apo-domains of both EntB (ArCP domain) and EntF (PCP domain) to yield their holo-forms which make them competent for the activation of 2,3-dihydroxybenzoate (DHB) and L-serine, respectively.</text>
</comment>
<evidence type="ECO:0000256" key="5">
    <source>
        <dbReference type="ARBA" id="ARBA00019087"/>
    </source>
</evidence>
<sequence>MTMMMRHNSRLELAARAVLPTGVAVSVTSPTAEPDPLWPVEEQAISKAVPARQREFAAGRMAARRALLALGRAPSAIPVGDDRAPIWPRAIVGSIAHDDTACIAVTAERDRFKALGVDIEPSIPVEAELFQEICRPEELAWLRQLPFESRGMVARRFFAAKEAVYKCQYTISRKIFGFDNLSVVFDRQGRFDARLMKDAGPFEAGTIFKGMTALVGDQILSLCWIGEGHHSDADFQDSVTG</sequence>
<dbReference type="AlphaFoldDB" id="A0A975I7L3"/>
<dbReference type="Pfam" id="PF01648">
    <property type="entry name" value="ACPS"/>
    <property type="match status" value="1"/>
</dbReference>
<organism evidence="16 17">
    <name type="scientific">Cognatishimia activa</name>
    <dbReference type="NCBI Taxonomy" id="1715691"/>
    <lineage>
        <taxon>Bacteria</taxon>
        <taxon>Pseudomonadati</taxon>
        <taxon>Pseudomonadota</taxon>
        <taxon>Alphaproteobacteria</taxon>
        <taxon>Rhodobacterales</taxon>
        <taxon>Paracoccaceae</taxon>
        <taxon>Cognatishimia</taxon>
    </lineage>
</organism>
<feature type="binding site" evidence="12">
    <location>
        <position position="52"/>
    </location>
    <ligand>
        <name>CoA</name>
        <dbReference type="ChEBI" id="CHEBI:57287"/>
    </ligand>
</feature>
<dbReference type="PANTHER" id="PTHR38096:SF1">
    <property type="entry name" value="ENTEROBACTIN SYNTHASE COMPONENT D"/>
    <property type="match status" value="1"/>
</dbReference>
<proteinExistence type="inferred from homology"/>
<comment type="catalytic activity">
    <reaction evidence="11">
        <text>apo-[peptidyl-carrier protein] + CoA = holo-[peptidyl-carrier protein] + adenosine 3',5'-bisphosphate + H(+)</text>
        <dbReference type="Rhea" id="RHEA:46228"/>
        <dbReference type="Rhea" id="RHEA-COMP:11479"/>
        <dbReference type="Rhea" id="RHEA-COMP:11480"/>
        <dbReference type="ChEBI" id="CHEBI:15378"/>
        <dbReference type="ChEBI" id="CHEBI:29999"/>
        <dbReference type="ChEBI" id="CHEBI:57287"/>
        <dbReference type="ChEBI" id="CHEBI:58343"/>
        <dbReference type="ChEBI" id="CHEBI:64479"/>
    </reaction>
</comment>
<evidence type="ECO:0000256" key="11">
    <source>
        <dbReference type="ARBA" id="ARBA00049191"/>
    </source>
</evidence>
<gene>
    <name evidence="16" type="ORF">HZ995_00390</name>
</gene>
<dbReference type="GO" id="GO:0009366">
    <property type="term" value="C:enterobactin synthetase complex"/>
    <property type="evidence" value="ECO:0007669"/>
    <property type="project" value="InterPro"/>
</dbReference>
<feature type="binding site" evidence="12">
    <location>
        <position position="118"/>
    </location>
    <ligand>
        <name>CoA</name>
        <dbReference type="ChEBI" id="CHEBI:57287"/>
    </ligand>
</feature>
<keyword evidence="13" id="KW-0460">Magnesium</keyword>
<dbReference type="SUPFAM" id="SSF56214">
    <property type="entry name" value="4'-phosphopantetheinyl transferase"/>
    <property type="match status" value="1"/>
</dbReference>
<dbReference type="EMBL" id="CP060010">
    <property type="protein sequence ID" value="QTN36025.1"/>
    <property type="molecule type" value="Genomic_DNA"/>
</dbReference>
<evidence type="ECO:0000259" key="14">
    <source>
        <dbReference type="Pfam" id="PF01648"/>
    </source>
</evidence>
<name>A0A975I7L3_9RHOB</name>
<feature type="binding site" evidence="13">
    <location>
        <position position="118"/>
    </location>
    <ligand>
        <name>Mg(2+)</name>
        <dbReference type="ChEBI" id="CHEBI:18420"/>
    </ligand>
</feature>
<dbReference type="Pfam" id="PF17837">
    <property type="entry name" value="4PPT_N"/>
    <property type="match status" value="1"/>
</dbReference>
<evidence type="ECO:0000256" key="13">
    <source>
        <dbReference type="PIRSR" id="PIRSR603542-2"/>
    </source>
</evidence>
<evidence type="ECO:0000259" key="15">
    <source>
        <dbReference type="Pfam" id="PF17837"/>
    </source>
</evidence>
<keyword evidence="7" id="KW-0259">Enterobactin biosynthesis</keyword>
<comment type="subunit">
    <text evidence="4">EntB, EntD, EntE, and EntF form a multienzyme complex called enterobactin synthase.</text>
</comment>
<comment type="catalytic activity">
    <reaction evidence="10">
        <text>apo-[aryl-carrier protein] + CoA = holo-[aryl-carrier protein] + adenosine 3',5'-bisphosphate + H(+)</text>
        <dbReference type="Rhea" id="RHEA:48404"/>
        <dbReference type="Rhea" id="RHEA-COMP:15903"/>
        <dbReference type="Rhea" id="RHEA-COMP:17557"/>
        <dbReference type="ChEBI" id="CHEBI:15378"/>
        <dbReference type="ChEBI" id="CHEBI:29999"/>
        <dbReference type="ChEBI" id="CHEBI:57287"/>
        <dbReference type="ChEBI" id="CHEBI:58343"/>
        <dbReference type="ChEBI" id="CHEBI:64479"/>
    </reaction>
</comment>
<dbReference type="GO" id="GO:0000287">
    <property type="term" value="F:magnesium ion binding"/>
    <property type="evidence" value="ECO:0007669"/>
    <property type="project" value="InterPro"/>
</dbReference>
<dbReference type="PRINTS" id="PR01399">
    <property type="entry name" value="ENTSNTHTASED"/>
</dbReference>
<dbReference type="Proteomes" id="UP000665026">
    <property type="component" value="Chromosome"/>
</dbReference>
<dbReference type="PANTHER" id="PTHR38096">
    <property type="entry name" value="ENTEROBACTIN SYNTHASE COMPONENT D"/>
    <property type="match status" value="1"/>
</dbReference>
<evidence type="ECO:0000256" key="2">
    <source>
        <dbReference type="ARBA" id="ARBA00004993"/>
    </source>
</evidence>
<evidence type="ECO:0000256" key="12">
    <source>
        <dbReference type="PIRSR" id="PIRSR603542-1"/>
    </source>
</evidence>
<evidence type="ECO:0000256" key="6">
    <source>
        <dbReference type="ARBA" id="ARBA00022679"/>
    </source>
</evidence>
<feature type="binding site" evidence="13">
    <location>
        <position position="120"/>
    </location>
    <ligand>
        <name>Mg(2+)</name>
        <dbReference type="ChEBI" id="CHEBI:18420"/>
    </ligand>
</feature>
<dbReference type="InterPro" id="IPR008278">
    <property type="entry name" value="4-PPantetheinyl_Trfase_dom"/>
</dbReference>
<evidence type="ECO:0000256" key="3">
    <source>
        <dbReference type="ARBA" id="ARBA00008342"/>
    </source>
</evidence>